<comment type="pathway">
    <text evidence="1">One-carbon metabolism; tetrahydrofolate interconversion.</text>
</comment>
<dbReference type="Pfam" id="PF02882">
    <property type="entry name" value="THF_DHG_CYH_C"/>
    <property type="match status" value="1"/>
</dbReference>
<dbReference type="GO" id="GO:0009086">
    <property type="term" value="P:methionine biosynthetic process"/>
    <property type="evidence" value="ECO:0007669"/>
    <property type="project" value="UniProtKB-KW"/>
</dbReference>
<dbReference type="InterPro" id="IPR046346">
    <property type="entry name" value="Aminoacid_DH-like_N_sf"/>
</dbReference>
<keyword evidence="3" id="KW-0658">Purine biosynthesis</keyword>
<dbReference type="InterPro" id="IPR020631">
    <property type="entry name" value="THF_DH/CycHdrlase_NAD-bd_dom"/>
</dbReference>
<dbReference type="SUPFAM" id="SSF53223">
    <property type="entry name" value="Aminoacid dehydrogenase-like, N-terminal domain"/>
    <property type="match status" value="1"/>
</dbReference>
<dbReference type="EMBL" id="PFCO01000008">
    <property type="protein sequence ID" value="PIR69423.1"/>
    <property type="molecule type" value="Genomic_DNA"/>
</dbReference>
<evidence type="ECO:0000256" key="7">
    <source>
        <dbReference type="ARBA" id="ARBA00023167"/>
    </source>
</evidence>
<keyword evidence="4" id="KW-0378">Hydrolase</keyword>
<dbReference type="InterPro" id="IPR000672">
    <property type="entry name" value="THF_DH/CycHdrlase"/>
</dbReference>
<dbReference type="PANTHER" id="PTHR48099">
    <property type="entry name" value="C-1-TETRAHYDROFOLATE SYNTHASE, CYTOPLASMIC-RELATED"/>
    <property type="match status" value="1"/>
</dbReference>
<keyword evidence="5" id="KW-0521">NADP</keyword>
<dbReference type="InterPro" id="IPR036291">
    <property type="entry name" value="NAD(P)-bd_dom_sf"/>
</dbReference>
<dbReference type="GO" id="GO:0035999">
    <property type="term" value="P:tetrahydrofolate interconversion"/>
    <property type="evidence" value="ECO:0007669"/>
    <property type="project" value="TreeGrafter"/>
</dbReference>
<evidence type="ECO:0000313" key="11">
    <source>
        <dbReference type="EMBL" id="PIR69423.1"/>
    </source>
</evidence>
<dbReference type="Proteomes" id="UP000231503">
    <property type="component" value="Unassembled WGS sequence"/>
</dbReference>
<sequence length="289" mass="31534">MPILLDGKKLADAVLADVKEQIAKLPRKPKLVIFFVASGKPETDGPTQSFIAQKKKSGERLGVEIEIREFGYVGRDELGEEVQKAGGDPSIDGIIVQLPIPGLSYQDRQKVLDYIPIEKDVDLLSGQAMGQGFRHMNELVWPPIVSAVKHFFKAYGIAYKKKRIAIVARGKLVGSAIDTWFKRPDEDIGPIVITKHTERPEELLRMADIVIAGIPNAPNTITGDMVKDGVVVVDAGSFKVGGVLLGNVDFESVSKKASYITPVPGGVGPLMVAYVYKNLYELAAKKLRI</sequence>
<evidence type="ECO:0000256" key="2">
    <source>
        <dbReference type="ARBA" id="ARBA00022563"/>
    </source>
</evidence>
<reference evidence="12" key="1">
    <citation type="submission" date="2017-09" db="EMBL/GenBank/DDBJ databases">
        <title>Depth-based differentiation of microbial function through sediment-hosted aquifers and enrichment of novel symbionts in the deep terrestrial subsurface.</title>
        <authorList>
            <person name="Probst A.J."/>
            <person name="Ladd B."/>
            <person name="Jarett J.K."/>
            <person name="Geller-Mcgrath D.E."/>
            <person name="Sieber C.M.K."/>
            <person name="Emerson J.B."/>
            <person name="Anantharaman K."/>
            <person name="Thomas B.C."/>
            <person name="Malmstrom R."/>
            <person name="Stieglmeier M."/>
            <person name="Klingl A."/>
            <person name="Woyke T."/>
            <person name="Ryan C.M."/>
            <person name="Banfield J.F."/>
        </authorList>
    </citation>
    <scope>NUCLEOTIDE SEQUENCE [LARGE SCALE GENOMIC DNA]</scope>
</reference>
<evidence type="ECO:0000256" key="4">
    <source>
        <dbReference type="ARBA" id="ARBA00022801"/>
    </source>
</evidence>
<comment type="caution">
    <text evidence="11">The sequence shown here is derived from an EMBL/GenBank/DDBJ whole genome shotgun (WGS) entry which is preliminary data.</text>
</comment>
<evidence type="ECO:0000256" key="5">
    <source>
        <dbReference type="ARBA" id="ARBA00022857"/>
    </source>
</evidence>
<proteinExistence type="predicted"/>
<dbReference type="GO" id="GO:0004477">
    <property type="term" value="F:methenyltetrahydrofolate cyclohydrolase activity"/>
    <property type="evidence" value="ECO:0007669"/>
    <property type="project" value="TreeGrafter"/>
</dbReference>
<keyword evidence="7" id="KW-0486">Methionine biosynthesis</keyword>
<dbReference type="GO" id="GO:0005829">
    <property type="term" value="C:cytosol"/>
    <property type="evidence" value="ECO:0007669"/>
    <property type="project" value="TreeGrafter"/>
</dbReference>
<dbReference type="SUPFAM" id="SSF51735">
    <property type="entry name" value="NAD(P)-binding Rossmann-fold domains"/>
    <property type="match status" value="1"/>
</dbReference>
<protein>
    <recommendedName>
        <fullName evidence="13">Methenyltetrahydrofolate cyclohydrolase</fullName>
    </recommendedName>
</protein>
<gene>
    <name evidence="11" type="ORF">COU47_03580</name>
</gene>
<keyword evidence="8" id="KW-0511">Multifunctional enzyme</keyword>
<dbReference type="Gene3D" id="3.40.50.10860">
    <property type="entry name" value="Leucine Dehydrogenase, chain A, domain 1"/>
    <property type="match status" value="1"/>
</dbReference>
<name>A0A2H0TD05_9BACT</name>
<organism evidence="11 12">
    <name type="scientific">Candidatus Niyogibacteria bacterium CG10_big_fil_rev_8_21_14_0_10_46_36</name>
    <dbReference type="NCBI Taxonomy" id="1974726"/>
    <lineage>
        <taxon>Bacteria</taxon>
        <taxon>Candidatus Niyogiibacteriota</taxon>
    </lineage>
</organism>
<evidence type="ECO:0000256" key="8">
    <source>
        <dbReference type="ARBA" id="ARBA00023268"/>
    </source>
</evidence>
<accession>A0A2H0TD05</accession>
<keyword evidence="6" id="KW-0560">Oxidoreductase</keyword>
<dbReference type="Gene3D" id="3.40.50.720">
    <property type="entry name" value="NAD(P)-binding Rossmann-like Domain"/>
    <property type="match status" value="1"/>
</dbReference>
<dbReference type="PANTHER" id="PTHR48099:SF5">
    <property type="entry name" value="C-1-TETRAHYDROFOLATE SYNTHASE, CYTOPLASMIC"/>
    <property type="match status" value="1"/>
</dbReference>
<dbReference type="AlphaFoldDB" id="A0A2H0TD05"/>
<keyword evidence="2" id="KW-0554">One-carbon metabolism</keyword>
<dbReference type="GO" id="GO:0006164">
    <property type="term" value="P:purine nucleotide biosynthetic process"/>
    <property type="evidence" value="ECO:0007669"/>
    <property type="project" value="UniProtKB-KW"/>
</dbReference>
<evidence type="ECO:0000256" key="6">
    <source>
        <dbReference type="ARBA" id="ARBA00023002"/>
    </source>
</evidence>
<evidence type="ECO:0008006" key="13">
    <source>
        <dbReference type="Google" id="ProtNLM"/>
    </source>
</evidence>
<evidence type="ECO:0000259" key="9">
    <source>
        <dbReference type="Pfam" id="PF00763"/>
    </source>
</evidence>
<dbReference type="GO" id="GO:0004488">
    <property type="term" value="F:methylenetetrahydrofolate dehydrogenase (NADP+) activity"/>
    <property type="evidence" value="ECO:0007669"/>
    <property type="project" value="InterPro"/>
</dbReference>
<evidence type="ECO:0000313" key="12">
    <source>
        <dbReference type="Proteomes" id="UP000231503"/>
    </source>
</evidence>
<feature type="domain" description="Tetrahydrofolate dehydrogenase/cyclohydrolase NAD(P)-binding" evidence="10">
    <location>
        <begin position="146"/>
        <end position="285"/>
    </location>
</feature>
<feature type="domain" description="Tetrahydrofolate dehydrogenase/cyclohydrolase catalytic" evidence="9">
    <location>
        <begin position="5"/>
        <end position="122"/>
    </location>
</feature>
<evidence type="ECO:0000259" key="10">
    <source>
        <dbReference type="Pfam" id="PF02882"/>
    </source>
</evidence>
<dbReference type="PRINTS" id="PR00085">
    <property type="entry name" value="THFDHDRGNASE"/>
</dbReference>
<evidence type="ECO:0000256" key="1">
    <source>
        <dbReference type="ARBA" id="ARBA00004777"/>
    </source>
</evidence>
<evidence type="ECO:0000256" key="3">
    <source>
        <dbReference type="ARBA" id="ARBA00022755"/>
    </source>
</evidence>
<keyword evidence="7" id="KW-0028">Amino-acid biosynthesis</keyword>
<dbReference type="Pfam" id="PF00763">
    <property type="entry name" value="THF_DHG_CYH"/>
    <property type="match status" value="1"/>
</dbReference>
<dbReference type="InterPro" id="IPR020630">
    <property type="entry name" value="THF_DH/CycHdrlase_cat_dom"/>
</dbReference>